<proteinExistence type="predicted"/>
<feature type="compositionally biased region" description="Pro residues" evidence="1">
    <location>
        <begin position="51"/>
        <end position="66"/>
    </location>
</feature>
<dbReference type="AlphaFoldDB" id="A0A9Q1IZB4"/>
<keyword evidence="3" id="KW-1185">Reference proteome</keyword>
<organism evidence="2 3">
    <name type="scientific">Synaphobranchus kaupii</name>
    <name type="common">Kaup's arrowtooth eel</name>
    <dbReference type="NCBI Taxonomy" id="118154"/>
    <lineage>
        <taxon>Eukaryota</taxon>
        <taxon>Metazoa</taxon>
        <taxon>Chordata</taxon>
        <taxon>Craniata</taxon>
        <taxon>Vertebrata</taxon>
        <taxon>Euteleostomi</taxon>
        <taxon>Actinopterygii</taxon>
        <taxon>Neopterygii</taxon>
        <taxon>Teleostei</taxon>
        <taxon>Anguilliformes</taxon>
        <taxon>Synaphobranchidae</taxon>
        <taxon>Synaphobranchus</taxon>
    </lineage>
</organism>
<comment type="caution">
    <text evidence="2">The sequence shown here is derived from an EMBL/GenBank/DDBJ whole genome shotgun (WGS) entry which is preliminary data.</text>
</comment>
<evidence type="ECO:0000256" key="1">
    <source>
        <dbReference type="SAM" id="MobiDB-lite"/>
    </source>
</evidence>
<evidence type="ECO:0000313" key="2">
    <source>
        <dbReference type="EMBL" id="KAJ8359115.1"/>
    </source>
</evidence>
<protein>
    <submittedName>
        <fullName evidence="2">Uncharacterized protein</fullName>
    </submittedName>
</protein>
<dbReference type="EMBL" id="JAINUF010000005">
    <property type="protein sequence ID" value="KAJ8359115.1"/>
    <property type="molecule type" value="Genomic_DNA"/>
</dbReference>
<name>A0A9Q1IZB4_SYNKA</name>
<gene>
    <name evidence="2" type="ORF">SKAU_G00156400</name>
</gene>
<dbReference type="Proteomes" id="UP001152622">
    <property type="component" value="Chromosome 5"/>
</dbReference>
<accession>A0A9Q1IZB4</accession>
<reference evidence="2" key="1">
    <citation type="journal article" date="2023" name="Science">
        <title>Genome structures resolve the early diversification of teleost fishes.</title>
        <authorList>
            <person name="Parey E."/>
            <person name="Louis A."/>
            <person name="Montfort J."/>
            <person name="Bouchez O."/>
            <person name="Roques C."/>
            <person name="Iampietro C."/>
            <person name="Lluch J."/>
            <person name="Castinel A."/>
            <person name="Donnadieu C."/>
            <person name="Desvignes T."/>
            <person name="Floi Bucao C."/>
            <person name="Jouanno E."/>
            <person name="Wen M."/>
            <person name="Mejri S."/>
            <person name="Dirks R."/>
            <person name="Jansen H."/>
            <person name="Henkel C."/>
            <person name="Chen W.J."/>
            <person name="Zahm M."/>
            <person name="Cabau C."/>
            <person name="Klopp C."/>
            <person name="Thompson A.W."/>
            <person name="Robinson-Rechavi M."/>
            <person name="Braasch I."/>
            <person name="Lecointre G."/>
            <person name="Bobe J."/>
            <person name="Postlethwait J.H."/>
            <person name="Berthelot C."/>
            <person name="Roest Crollius H."/>
            <person name="Guiguen Y."/>
        </authorList>
    </citation>
    <scope>NUCLEOTIDE SEQUENCE</scope>
    <source>
        <strain evidence="2">WJC10195</strain>
    </source>
</reference>
<evidence type="ECO:0000313" key="3">
    <source>
        <dbReference type="Proteomes" id="UP001152622"/>
    </source>
</evidence>
<sequence length="223" mass="23602">MERTTKRSGQSYEVPPGPRSPPEAATTLPCPDGSLLPPPSPEAVREATTRPPCPRDPPEATAPPPCSGELPEVPHHLLMALRQRPQPRHPVLGSHRSMPPRPEDLPGTTTRPACPAEPPEPAALLPSLEVLSGDPAGGRGPAVLPRGSLTASCHHNPSRGSHTACCTGPLEAPQPPPCPEVPPPCPEVPQPHCPVPRCRQRLQPCCPVRKFRPSLTGSITVLL</sequence>
<feature type="region of interest" description="Disordered" evidence="1">
    <location>
        <begin position="1"/>
        <end position="114"/>
    </location>
</feature>